<reference evidence="1 3" key="1">
    <citation type="journal article" date="2011" name="Nature">
        <title>The Medicago genome provides insight into the evolution of rhizobial symbioses.</title>
        <authorList>
            <person name="Young N.D."/>
            <person name="Debelle F."/>
            <person name="Oldroyd G.E."/>
            <person name="Geurts R."/>
            <person name="Cannon S.B."/>
            <person name="Udvardi M.K."/>
            <person name="Benedito V.A."/>
            <person name="Mayer K.F."/>
            <person name="Gouzy J."/>
            <person name="Schoof H."/>
            <person name="Van de Peer Y."/>
            <person name="Proost S."/>
            <person name="Cook D.R."/>
            <person name="Meyers B.C."/>
            <person name="Spannagl M."/>
            <person name="Cheung F."/>
            <person name="De Mita S."/>
            <person name="Krishnakumar V."/>
            <person name="Gundlach H."/>
            <person name="Zhou S."/>
            <person name="Mudge J."/>
            <person name="Bharti A.K."/>
            <person name="Murray J.D."/>
            <person name="Naoumkina M.A."/>
            <person name="Rosen B."/>
            <person name="Silverstein K.A."/>
            <person name="Tang H."/>
            <person name="Rombauts S."/>
            <person name="Zhao P.X."/>
            <person name="Zhou P."/>
            <person name="Barbe V."/>
            <person name="Bardou P."/>
            <person name="Bechner M."/>
            <person name="Bellec A."/>
            <person name="Berger A."/>
            <person name="Berges H."/>
            <person name="Bidwell S."/>
            <person name="Bisseling T."/>
            <person name="Choisne N."/>
            <person name="Couloux A."/>
            <person name="Denny R."/>
            <person name="Deshpande S."/>
            <person name="Dai X."/>
            <person name="Doyle J.J."/>
            <person name="Dudez A.M."/>
            <person name="Farmer A.D."/>
            <person name="Fouteau S."/>
            <person name="Franken C."/>
            <person name="Gibelin C."/>
            <person name="Gish J."/>
            <person name="Goldstein S."/>
            <person name="Gonzalez A.J."/>
            <person name="Green P.J."/>
            <person name="Hallab A."/>
            <person name="Hartog M."/>
            <person name="Hua A."/>
            <person name="Humphray S.J."/>
            <person name="Jeong D.H."/>
            <person name="Jing Y."/>
            <person name="Jocker A."/>
            <person name="Kenton S.M."/>
            <person name="Kim D.J."/>
            <person name="Klee K."/>
            <person name="Lai H."/>
            <person name="Lang C."/>
            <person name="Lin S."/>
            <person name="Macmil S.L."/>
            <person name="Magdelenat G."/>
            <person name="Matthews L."/>
            <person name="McCorrison J."/>
            <person name="Monaghan E.L."/>
            <person name="Mun J.H."/>
            <person name="Najar F.Z."/>
            <person name="Nicholson C."/>
            <person name="Noirot C."/>
            <person name="O'Bleness M."/>
            <person name="Paule C.R."/>
            <person name="Poulain J."/>
            <person name="Prion F."/>
            <person name="Qin B."/>
            <person name="Qu C."/>
            <person name="Retzel E.F."/>
            <person name="Riddle C."/>
            <person name="Sallet E."/>
            <person name="Samain S."/>
            <person name="Samson N."/>
            <person name="Sanders I."/>
            <person name="Saurat O."/>
            <person name="Scarpelli C."/>
            <person name="Schiex T."/>
            <person name="Segurens B."/>
            <person name="Severin A.J."/>
            <person name="Sherrier D.J."/>
            <person name="Shi R."/>
            <person name="Sims S."/>
            <person name="Singer S.R."/>
            <person name="Sinharoy S."/>
            <person name="Sterck L."/>
            <person name="Viollet A."/>
            <person name="Wang B.B."/>
            <person name="Wang K."/>
            <person name="Wang M."/>
            <person name="Wang X."/>
            <person name="Warfsmann J."/>
            <person name="Weissenbach J."/>
            <person name="White D.D."/>
            <person name="White J.D."/>
            <person name="Wiley G.B."/>
            <person name="Wincker P."/>
            <person name="Xing Y."/>
            <person name="Yang L."/>
            <person name="Yao Z."/>
            <person name="Ying F."/>
            <person name="Zhai J."/>
            <person name="Zhou L."/>
            <person name="Zuber A."/>
            <person name="Denarie J."/>
            <person name="Dixon R.A."/>
            <person name="May G.D."/>
            <person name="Schwartz D.C."/>
            <person name="Rogers J."/>
            <person name="Quetier F."/>
            <person name="Town C.D."/>
            <person name="Roe B.A."/>
        </authorList>
    </citation>
    <scope>NUCLEOTIDE SEQUENCE [LARGE SCALE GENOMIC DNA]</scope>
    <source>
        <strain evidence="1">A17</strain>
        <strain evidence="2 3">cv. Jemalong A17</strain>
    </source>
</reference>
<dbReference type="HOGENOM" id="CLU_2999443_0_0_1"/>
<organism evidence="1 3">
    <name type="scientific">Medicago truncatula</name>
    <name type="common">Barrel medic</name>
    <name type="synonym">Medicago tribuloides</name>
    <dbReference type="NCBI Taxonomy" id="3880"/>
    <lineage>
        <taxon>Eukaryota</taxon>
        <taxon>Viridiplantae</taxon>
        <taxon>Streptophyta</taxon>
        <taxon>Embryophyta</taxon>
        <taxon>Tracheophyta</taxon>
        <taxon>Spermatophyta</taxon>
        <taxon>Magnoliopsida</taxon>
        <taxon>eudicotyledons</taxon>
        <taxon>Gunneridae</taxon>
        <taxon>Pentapetalae</taxon>
        <taxon>rosids</taxon>
        <taxon>fabids</taxon>
        <taxon>Fabales</taxon>
        <taxon>Fabaceae</taxon>
        <taxon>Papilionoideae</taxon>
        <taxon>50 kb inversion clade</taxon>
        <taxon>NPAAA clade</taxon>
        <taxon>Hologalegina</taxon>
        <taxon>IRL clade</taxon>
        <taxon>Trifolieae</taxon>
        <taxon>Medicago</taxon>
    </lineage>
</organism>
<accession>G7IA43</accession>
<dbReference type="EMBL" id="CM001217">
    <property type="protein sequence ID" value="AES59954.1"/>
    <property type="molecule type" value="Genomic_DNA"/>
</dbReference>
<evidence type="ECO:0000313" key="3">
    <source>
        <dbReference type="Proteomes" id="UP000002051"/>
    </source>
</evidence>
<dbReference type="EnsemblPlants" id="AES59954">
    <property type="protein sequence ID" value="AES59954"/>
    <property type="gene ID" value="MTR_1g038280"/>
</dbReference>
<protein>
    <submittedName>
        <fullName evidence="1 2">Uncharacterized protein</fullName>
    </submittedName>
</protein>
<dbReference type="PaxDb" id="3880-AES59954"/>
<evidence type="ECO:0000313" key="2">
    <source>
        <dbReference type="EnsemblPlants" id="AES59954"/>
    </source>
</evidence>
<reference evidence="2" key="3">
    <citation type="submission" date="2015-04" db="UniProtKB">
        <authorList>
            <consortium name="EnsemblPlants"/>
        </authorList>
    </citation>
    <scope>IDENTIFICATION</scope>
    <source>
        <strain evidence="2">cv. Jemalong A17</strain>
    </source>
</reference>
<name>G7IA43_MEDTR</name>
<sequence>MGDKQVSTNKENHCSPSSVWISHWGGSYFMSIIDDYSRRVWDSILKNKSDAFEKFKE</sequence>
<proteinExistence type="predicted"/>
<dbReference type="AlphaFoldDB" id="G7IA43"/>
<gene>
    <name evidence="1" type="ordered locus">MTR_1g038280</name>
</gene>
<keyword evidence="3" id="KW-1185">Reference proteome</keyword>
<evidence type="ECO:0000313" key="1">
    <source>
        <dbReference type="EMBL" id="AES59954.1"/>
    </source>
</evidence>
<dbReference type="Proteomes" id="UP000002051">
    <property type="component" value="Unassembled WGS sequence"/>
</dbReference>
<reference evidence="1 3" key="2">
    <citation type="journal article" date="2014" name="BMC Genomics">
        <title>An improved genome release (version Mt4.0) for the model legume Medicago truncatula.</title>
        <authorList>
            <person name="Tang H."/>
            <person name="Krishnakumar V."/>
            <person name="Bidwell S."/>
            <person name="Rosen B."/>
            <person name="Chan A."/>
            <person name="Zhou S."/>
            <person name="Gentzbittel L."/>
            <person name="Childs K.L."/>
            <person name="Yandell M."/>
            <person name="Gundlach H."/>
            <person name="Mayer K.F."/>
            <person name="Schwartz D.C."/>
            <person name="Town C.D."/>
        </authorList>
    </citation>
    <scope>GENOME REANNOTATION</scope>
    <source>
        <strain evidence="2 3">cv. Jemalong A17</strain>
    </source>
</reference>